<dbReference type="GO" id="GO:0016810">
    <property type="term" value="F:hydrolase activity, acting on carbon-nitrogen (but not peptide) bonds"/>
    <property type="evidence" value="ECO:0007669"/>
    <property type="project" value="InterPro"/>
</dbReference>
<dbReference type="PROSITE" id="PS51677">
    <property type="entry name" value="NODB"/>
    <property type="match status" value="1"/>
</dbReference>
<dbReference type="InterPro" id="IPR051398">
    <property type="entry name" value="Polysacch_Deacetylase"/>
</dbReference>
<accession>A0A0M6ZZB9</accession>
<organism evidence="8 9">
    <name type="scientific">Roseibium album</name>
    <dbReference type="NCBI Taxonomy" id="311410"/>
    <lineage>
        <taxon>Bacteria</taxon>
        <taxon>Pseudomonadati</taxon>
        <taxon>Pseudomonadota</taxon>
        <taxon>Alphaproteobacteria</taxon>
        <taxon>Hyphomicrobiales</taxon>
        <taxon>Stappiaceae</taxon>
        <taxon>Roseibium</taxon>
    </lineage>
</organism>
<dbReference type="EMBL" id="CXWC01000011">
    <property type="protein sequence ID" value="CTQ74624.1"/>
    <property type="molecule type" value="Genomic_DNA"/>
</dbReference>
<evidence type="ECO:0000256" key="4">
    <source>
        <dbReference type="ARBA" id="ARBA00020071"/>
    </source>
</evidence>
<evidence type="ECO:0000256" key="3">
    <source>
        <dbReference type="ARBA" id="ARBA00010973"/>
    </source>
</evidence>
<proteinExistence type="inferred from homology"/>
<dbReference type="PANTHER" id="PTHR34216">
    <property type="match status" value="1"/>
</dbReference>
<evidence type="ECO:0000256" key="1">
    <source>
        <dbReference type="ARBA" id="ARBA00003236"/>
    </source>
</evidence>
<dbReference type="GO" id="GO:0005975">
    <property type="term" value="P:carbohydrate metabolic process"/>
    <property type="evidence" value="ECO:0007669"/>
    <property type="project" value="InterPro"/>
</dbReference>
<evidence type="ECO:0000256" key="5">
    <source>
        <dbReference type="ARBA" id="ARBA00022729"/>
    </source>
</evidence>
<dbReference type="AlphaFoldDB" id="A0A0M6ZZB9"/>
<evidence type="ECO:0000259" key="7">
    <source>
        <dbReference type="PROSITE" id="PS51677"/>
    </source>
</evidence>
<comment type="subcellular location">
    <subcellularLocation>
        <location evidence="2">Secreted</location>
    </subcellularLocation>
</comment>
<dbReference type="Pfam" id="PF01522">
    <property type="entry name" value="Polysacc_deac_1"/>
    <property type="match status" value="1"/>
</dbReference>
<dbReference type="CDD" id="cd10918">
    <property type="entry name" value="CE4_NodB_like_5s_6s"/>
    <property type="match status" value="1"/>
</dbReference>
<gene>
    <name evidence="8" type="ORF">LA5096_04119</name>
</gene>
<dbReference type="OrthoDB" id="9763050at2"/>
<comment type="similarity">
    <text evidence="3">Belongs to the polysaccharide deacetylase family.</text>
</comment>
<dbReference type="SUPFAM" id="SSF88713">
    <property type="entry name" value="Glycoside hydrolase/deacetylase"/>
    <property type="match status" value="1"/>
</dbReference>
<comment type="function">
    <text evidence="1">Is involved in generating a small heat-stable compound (Nod), an acylated oligomer of N-acetylglucosamine, that stimulates mitosis in various plant protoplasts.</text>
</comment>
<protein>
    <recommendedName>
        <fullName evidence="4">Chitooligosaccharide deacetylase</fullName>
    </recommendedName>
    <alternativeName>
        <fullName evidence="6">Nodulation protein B</fullName>
    </alternativeName>
</protein>
<dbReference type="STRING" id="311410.LA5095_00981"/>
<keyword evidence="9" id="KW-1185">Reference proteome</keyword>
<dbReference type="Proteomes" id="UP000049983">
    <property type="component" value="Unassembled WGS sequence"/>
</dbReference>
<dbReference type="Gene3D" id="3.20.20.370">
    <property type="entry name" value="Glycoside hydrolase/deacetylase"/>
    <property type="match status" value="1"/>
</dbReference>
<evidence type="ECO:0000313" key="9">
    <source>
        <dbReference type="Proteomes" id="UP000049983"/>
    </source>
</evidence>
<evidence type="ECO:0000313" key="8">
    <source>
        <dbReference type="EMBL" id="CTQ74624.1"/>
    </source>
</evidence>
<feature type="domain" description="NodB homology" evidence="7">
    <location>
        <begin position="47"/>
        <end position="223"/>
    </location>
</feature>
<dbReference type="PANTHER" id="PTHR34216:SF3">
    <property type="entry name" value="POLY-BETA-1,6-N-ACETYL-D-GLUCOSAMINE N-DEACETYLASE"/>
    <property type="match status" value="1"/>
</dbReference>
<keyword evidence="5" id="KW-0732">Signal</keyword>
<dbReference type="InterPro" id="IPR011330">
    <property type="entry name" value="Glyco_hydro/deAcase_b/a-brl"/>
</dbReference>
<evidence type="ECO:0000256" key="6">
    <source>
        <dbReference type="ARBA" id="ARBA00032976"/>
    </source>
</evidence>
<name>A0A0M6ZZB9_9HYPH</name>
<dbReference type="GO" id="GO:0005576">
    <property type="term" value="C:extracellular region"/>
    <property type="evidence" value="ECO:0007669"/>
    <property type="project" value="UniProtKB-SubCell"/>
</dbReference>
<dbReference type="RefSeq" id="WP_055112388.1">
    <property type="nucleotide sequence ID" value="NZ_CXWA01000005.1"/>
</dbReference>
<dbReference type="InterPro" id="IPR002509">
    <property type="entry name" value="NODB_dom"/>
</dbReference>
<dbReference type="GeneID" id="97671429"/>
<evidence type="ECO:0000256" key="2">
    <source>
        <dbReference type="ARBA" id="ARBA00004613"/>
    </source>
</evidence>
<sequence length="223" mass="24943">MQKNKFLIVNFHGIGSPMRPLEDGEAHYWISEEQYHRFLDLIAPVKDRVLITFDDGNLSDLEIGAKGLEARELTATFFPLAGRLDEEGSLGSVHLRELLGLGHKIGSHGYDHVSWKHLDDASARRELVDAKARLEDCTGEKITEAAIPFGQYGRSTLERLKFNGYERVFSSDGGGYSGTPYPIPRWSVRADTSQEAVALFLSGRESIVRSLRRSLAKAKKQIL</sequence>
<reference evidence="9" key="1">
    <citation type="submission" date="2015-07" db="EMBL/GenBank/DDBJ databases">
        <authorList>
            <person name="Rodrigo-Torres Lidia"/>
            <person name="Arahal R.David."/>
        </authorList>
    </citation>
    <scope>NUCLEOTIDE SEQUENCE [LARGE SCALE GENOMIC DNA]</scope>
    <source>
        <strain evidence="9">CECT 5096</strain>
    </source>
</reference>